<evidence type="ECO:0000313" key="4">
    <source>
        <dbReference type="Proteomes" id="UP001635816"/>
    </source>
</evidence>
<feature type="domain" description="ARB-07466-like C-terminal" evidence="2">
    <location>
        <begin position="222"/>
        <end position="325"/>
    </location>
</feature>
<feature type="region of interest" description="Disordered" evidence="1">
    <location>
        <begin position="157"/>
        <end position="182"/>
    </location>
</feature>
<proteinExistence type="predicted"/>
<name>A0ABW9LMZ7_9MYCO</name>
<protein>
    <recommendedName>
        <fullName evidence="2">ARB-07466-like C-terminal domain-containing protein</fullName>
    </recommendedName>
</protein>
<comment type="caution">
    <text evidence="3">The sequence shown here is derived from an EMBL/GenBank/DDBJ whole genome shotgun (WGS) entry which is preliminary data.</text>
</comment>
<sequence length="346" mass="34987">MTAPLPSTIPADVGQRLDALPNGLGDFIEQLIQARKSQAQISAALAEVDPSLVPVVDESAANVTAGRDDIDNTTNQYVNRDDALAPVENTPMGAVASLQNKADALAGGTDAVRAQMPPADMRRVLVEALAQKYYQQAKAAASGGMGGAMGGGQGGGMGGGQGGGAPGGGGGGNPLSSLSGLASTPASLVSSLAGKNGKGEPGTLLAARATPEGALPPEIGSEKGLQRNTILIARAISAAFPEIKDIGGVRADSLKWHPNGLAIDVMIPNYGSADGKALGDRVLAFAMKHAAKYGLDHAIWRQTMYTQGSAPRGMEDRGGTTANHFDHVHIATSGGGYPTGGETYSL</sequence>
<evidence type="ECO:0000256" key="1">
    <source>
        <dbReference type="SAM" id="MobiDB-lite"/>
    </source>
</evidence>
<dbReference type="Pfam" id="PF26571">
    <property type="entry name" value="VldE"/>
    <property type="match status" value="1"/>
</dbReference>
<evidence type="ECO:0000259" key="2">
    <source>
        <dbReference type="Pfam" id="PF26571"/>
    </source>
</evidence>
<dbReference type="InterPro" id="IPR058593">
    <property type="entry name" value="ARB_07466-like_C"/>
</dbReference>
<keyword evidence="4" id="KW-1185">Reference proteome</keyword>
<reference evidence="3 4" key="1">
    <citation type="submission" date="2024-12" db="EMBL/GenBank/DDBJ databases">
        <title>The coexistence of Mycolicibacterium septicum and Mycolicibacterium nivoides in clinical samples.</title>
        <authorList>
            <person name="Wang C."/>
            <person name="Feng Y."/>
            <person name="Zong Z."/>
        </authorList>
    </citation>
    <scope>NUCLEOTIDE SEQUENCE [LARGE SCALE GENOMIC DNA]</scope>
    <source>
        <strain evidence="3 4">120309</strain>
    </source>
</reference>
<accession>A0ABW9LMZ7</accession>
<dbReference type="RefSeq" id="WP_409545912.1">
    <property type="nucleotide sequence ID" value="NZ_JBKBDD010000023.1"/>
</dbReference>
<dbReference type="Proteomes" id="UP001635816">
    <property type="component" value="Unassembled WGS sequence"/>
</dbReference>
<feature type="compositionally biased region" description="Gly residues" evidence="1">
    <location>
        <begin position="157"/>
        <end position="173"/>
    </location>
</feature>
<dbReference type="EMBL" id="JBKBDD010000023">
    <property type="protein sequence ID" value="MFN6548397.1"/>
    <property type="molecule type" value="Genomic_DNA"/>
</dbReference>
<gene>
    <name evidence="3" type="ORF">ACK4CT_35065</name>
</gene>
<evidence type="ECO:0000313" key="3">
    <source>
        <dbReference type="EMBL" id="MFN6548397.1"/>
    </source>
</evidence>
<organism evidence="3 4">
    <name type="scientific">Mycolicibacterium nivoides</name>
    <dbReference type="NCBI Taxonomy" id="2487344"/>
    <lineage>
        <taxon>Bacteria</taxon>
        <taxon>Bacillati</taxon>
        <taxon>Actinomycetota</taxon>
        <taxon>Actinomycetes</taxon>
        <taxon>Mycobacteriales</taxon>
        <taxon>Mycobacteriaceae</taxon>
        <taxon>Mycolicibacterium</taxon>
    </lineage>
</organism>